<dbReference type="Pfam" id="PF09791">
    <property type="entry name" value="Oxidored-like"/>
    <property type="match status" value="1"/>
</dbReference>
<proteinExistence type="predicted"/>
<evidence type="ECO:0000313" key="2">
    <source>
        <dbReference type="EMBL" id="TNN05620.1"/>
    </source>
</evidence>
<comment type="caution">
    <text evidence="2">The sequence shown here is derived from an EMBL/GenBank/DDBJ whole genome shotgun (WGS) entry which is preliminary data.</text>
</comment>
<name>A0A4Z2CNQ8_SCHJA</name>
<evidence type="ECO:0000313" key="3">
    <source>
        <dbReference type="Proteomes" id="UP000311919"/>
    </source>
</evidence>
<dbReference type="AlphaFoldDB" id="A0A4Z2CNQ8"/>
<dbReference type="InterPro" id="IPR039251">
    <property type="entry name" value="OXLD1"/>
</dbReference>
<dbReference type="STRING" id="6182.A0A4Z2CNQ8"/>
<dbReference type="OrthoDB" id="10064411at2759"/>
<dbReference type="PANTHER" id="PTHR21193:SF3">
    <property type="entry name" value="OXIDOREDUCTASE-LIKE DOMAIN-CONTAINING PROTEIN 1"/>
    <property type="match status" value="1"/>
</dbReference>
<feature type="domain" description="Oxidoreductase-like" evidence="1">
    <location>
        <begin position="36"/>
        <end position="68"/>
    </location>
</feature>
<dbReference type="EMBL" id="SKCS01000515">
    <property type="protein sequence ID" value="TNN05620.1"/>
    <property type="molecule type" value="Genomic_DNA"/>
</dbReference>
<reference evidence="2 3" key="1">
    <citation type="submission" date="2019-03" db="EMBL/GenBank/DDBJ databases">
        <title>An improved genome assembly of the fluke Schistosoma japonicum.</title>
        <authorList>
            <person name="Hu W."/>
            <person name="Luo F."/>
            <person name="Yin M."/>
            <person name="Mo X."/>
            <person name="Sun C."/>
            <person name="Wu Q."/>
            <person name="Zhu B."/>
            <person name="Xiang M."/>
            <person name="Wang J."/>
            <person name="Wang Y."/>
            <person name="Zhang T."/>
            <person name="Xu B."/>
            <person name="Zheng H."/>
            <person name="Feng Z."/>
        </authorList>
    </citation>
    <scope>NUCLEOTIDE SEQUENCE [LARGE SCALE GENOMIC DNA]</scope>
    <source>
        <strain evidence="2">HuSjv2</strain>
        <tissue evidence="2">Worms</tissue>
    </source>
</reference>
<dbReference type="GO" id="GO:0005739">
    <property type="term" value="C:mitochondrion"/>
    <property type="evidence" value="ECO:0007669"/>
    <property type="project" value="TreeGrafter"/>
</dbReference>
<dbReference type="Proteomes" id="UP000311919">
    <property type="component" value="Unassembled WGS sequence"/>
</dbReference>
<accession>A0A4Z2CNQ8</accession>
<gene>
    <name evidence="2" type="ORF">EWB00_009137</name>
</gene>
<keyword evidence="3" id="KW-1185">Reference proteome</keyword>
<evidence type="ECO:0000259" key="1">
    <source>
        <dbReference type="Pfam" id="PF09791"/>
    </source>
</evidence>
<dbReference type="InterPro" id="IPR019180">
    <property type="entry name" value="Oxidoreductase-like_N"/>
</dbReference>
<protein>
    <submittedName>
        <fullName evidence="2">Oxidoreductase-like domain-containing 1</fullName>
    </submittedName>
</protein>
<dbReference type="PANTHER" id="PTHR21193">
    <property type="entry name" value="OXIDOREDUCTASE-LIKE DOMAIN-CONTAINING PROTEIN 1"/>
    <property type="match status" value="1"/>
</dbReference>
<organism evidence="2 3">
    <name type="scientific">Schistosoma japonicum</name>
    <name type="common">Blood fluke</name>
    <dbReference type="NCBI Taxonomy" id="6182"/>
    <lineage>
        <taxon>Eukaryota</taxon>
        <taxon>Metazoa</taxon>
        <taxon>Spiralia</taxon>
        <taxon>Lophotrochozoa</taxon>
        <taxon>Platyhelminthes</taxon>
        <taxon>Trematoda</taxon>
        <taxon>Digenea</taxon>
        <taxon>Strigeidida</taxon>
        <taxon>Schistosomatoidea</taxon>
        <taxon>Schistosomatidae</taxon>
        <taxon>Schistosoma</taxon>
    </lineage>
</organism>
<sequence>MGFLRKLNLNQPTIFSISKWSGREWQRTYSSNTESEPEPPQRPYCCESGCANCVWIEYAENLLQYHIKKIDKESNNNVISKDKEEVLVEIVNKLREEINQIEDHSVRIFLLTEIAIKHEKLLKAVQNNI</sequence>